<dbReference type="GeneID" id="25568654"/>
<dbReference type="InterPro" id="IPR007204">
    <property type="entry name" value="ARPC3"/>
</dbReference>
<dbReference type="Gene3D" id="1.10.1760.10">
    <property type="entry name" value="Actin-related protein 2/3 complex subunit 3"/>
    <property type="match status" value="1"/>
</dbReference>
<dbReference type="SUPFAM" id="SSF69060">
    <property type="entry name" value="Arp2/3 complex 21 kDa subunit ARPC3"/>
    <property type="match status" value="1"/>
</dbReference>
<proteinExistence type="inferred from homology"/>
<dbReference type="STRING" id="461836.A0A0L0DQL6"/>
<dbReference type="Proteomes" id="UP000054408">
    <property type="component" value="Unassembled WGS sequence"/>
</dbReference>
<protein>
    <recommendedName>
        <fullName evidence="6">Actin-related protein 2/3 complex subunit 3</fullName>
    </recommendedName>
</protein>
<dbReference type="EMBL" id="GL349491">
    <property type="protein sequence ID" value="KNC54577.1"/>
    <property type="molecule type" value="Genomic_DNA"/>
</dbReference>
<dbReference type="InterPro" id="IPR036753">
    <property type="entry name" value="ARPC3_sf"/>
</dbReference>
<dbReference type="GO" id="GO:0030833">
    <property type="term" value="P:regulation of actin filament polymerization"/>
    <property type="evidence" value="ECO:0007669"/>
    <property type="project" value="InterPro"/>
</dbReference>
<evidence type="ECO:0000256" key="2">
    <source>
        <dbReference type="ARBA" id="ARBA00010856"/>
    </source>
</evidence>
<evidence type="ECO:0000256" key="1">
    <source>
        <dbReference type="ARBA" id="ARBA00004245"/>
    </source>
</evidence>
<evidence type="ECO:0000256" key="6">
    <source>
        <dbReference type="PIRNR" id="PIRNR016315"/>
    </source>
</evidence>
<evidence type="ECO:0000313" key="7">
    <source>
        <dbReference type="EMBL" id="KNC54577.1"/>
    </source>
</evidence>
<organism evidence="7 8">
    <name type="scientific">Thecamonas trahens ATCC 50062</name>
    <dbReference type="NCBI Taxonomy" id="461836"/>
    <lineage>
        <taxon>Eukaryota</taxon>
        <taxon>Apusozoa</taxon>
        <taxon>Apusomonadida</taxon>
        <taxon>Apusomonadidae</taxon>
        <taxon>Thecamonas</taxon>
    </lineage>
</organism>
<evidence type="ECO:0000256" key="3">
    <source>
        <dbReference type="ARBA" id="ARBA00022490"/>
    </source>
</evidence>
<dbReference type="OrthoDB" id="200404at2759"/>
<comment type="subunit">
    <text evidence="6">Component of the Arp2/3 complex.</text>
</comment>
<dbReference type="GO" id="GO:0005885">
    <property type="term" value="C:Arp2/3 protein complex"/>
    <property type="evidence" value="ECO:0007669"/>
    <property type="project" value="UniProtKB-UniRule"/>
</dbReference>
<dbReference type="eggNOG" id="KOG3155">
    <property type="taxonomic scope" value="Eukaryota"/>
</dbReference>
<evidence type="ECO:0000313" key="8">
    <source>
        <dbReference type="Proteomes" id="UP000054408"/>
    </source>
</evidence>
<keyword evidence="4 6" id="KW-0009">Actin-binding</keyword>
<dbReference type="AlphaFoldDB" id="A0A0L0DQL6"/>
<keyword evidence="3 6" id="KW-0963">Cytoplasm</keyword>
<dbReference type="PANTHER" id="PTHR12391">
    <property type="entry name" value="ARP2/3 COMPLEX 21 KD SUBUNIT"/>
    <property type="match status" value="1"/>
</dbReference>
<sequence length="211" mass="24023">MKNGVHPMTVSINVSITRLLADSPVLHPLEPAIHVSVTMPAYHSKQNDIDARTLCSCSILPLRSEVRGPAPRTTDHDIIDEVLRYWKANIFFKNYDIQGPADRVLIYLTLYVSQCLKELFRNKTKKDGVKALYTLSLSNFNIPGDAQFELGGFFSAPESRAEADEIRAYFTQLRQELGIRLVDLVYPDETSPASKWWMCFKSRKFLNIALK</sequence>
<gene>
    <name evidence="7" type="ORF">AMSG_10431</name>
</gene>
<dbReference type="PIRSF" id="PIRSF016315">
    <property type="entry name" value="ARP2/3_P21-Arc"/>
    <property type="match status" value="1"/>
</dbReference>
<evidence type="ECO:0000256" key="5">
    <source>
        <dbReference type="ARBA" id="ARBA00023212"/>
    </source>
</evidence>
<dbReference type="GO" id="GO:0003779">
    <property type="term" value="F:actin binding"/>
    <property type="evidence" value="ECO:0007669"/>
    <property type="project" value="UniProtKB-KW"/>
</dbReference>
<dbReference type="GO" id="GO:0034314">
    <property type="term" value="P:Arp2/3 complex-mediated actin nucleation"/>
    <property type="evidence" value="ECO:0007669"/>
    <property type="project" value="UniProtKB-UniRule"/>
</dbReference>
<dbReference type="RefSeq" id="XP_013753590.1">
    <property type="nucleotide sequence ID" value="XM_013898136.1"/>
</dbReference>
<comment type="function">
    <text evidence="6">Functions as component of the Arp2/3 complex which is involved in regulation of actin polymerization and together with an activating nucleation-promoting factor (NPF) mediates the formation of branched actin networks.</text>
</comment>
<dbReference type="Pfam" id="PF04062">
    <property type="entry name" value="P21-Arc"/>
    <property type="match status" value="1"/>
</dbReference>
<dbReference type="OMA" id="TPSKWWL"/>
<comment type="similarity">
    <text evidence="2 6">Belongs to the ARPC3 family.</text>
</comment>
<comment type="subcellular location">
    <subcellularLocation>
        <location evidence="1 6">Cytoplasm</location>
        <location evidence="1 6">Cytoskeleton</location>
    </subcellularLocation>
</comment>
<reference evidence="7 8" key="1">
    <citation type="submission" date="2010-05" db="EMBL/GenBank/DDBJ databases">
        <title>The Genome Sequence of Thecamonas trahens ATCC 50062.</title>
        <authorList>
            <consortium name="The Broad Institute Genome Sequencing Platform"/>
            <person name="Russ C."/>
            <person name="Cuomo C."/>
            <person name="Shea T."/>
            <person name="Young S.K."/>
            <person name="Zeng Q."/>
            <person name="Koehrsen M."/>
            <person name="Haas B."/>
            <person name="Borodovsky M."/>
            <person name="Guigo R."/>
            <person name="Alvarado L."/>
            <person name="Berlin A."/>
            <person name="Bochicchio J."/>
            <person name="Borenstein D."/>
            <person name="Chapman S."/>
            <person name="Chen Z."/>
            <person name="Freedman E."/>
            <person name="Gellesch M."/>
            <person name="Goldberg J."/>
            <person name="Griggs A."/>
            <person name="Gujja S."/>
            <person name="Heilman E."/>
            <person name="Heiman D."/>
            <person name="Hepburn T."/>
            <person name="Howarth C."/>
            <person name="Jen D."/>
            <person name="Larson L."/>
            <person name="Mehta T."/>
            <person name="Park D."/>
            <person name="Pearson M."/>
            <person name="Roberts A."/>
            <person name="Saif S."/>
            <person name="Shenoy N."/>
            <person name="Sisk P."/>
            <person name="Stolte C."/>
            <person name="Sykes S."/>
            <person name="Thomson T."/>
            <person name="Walk T."/>
            <person name="White J."/>
            <person name="Yandava C."/>
            <person name="Burger G."/>
            <person name="Gray M.W."/>
            <person name="Holland P.W.H."/>
            <person name="King N."/>
            <person name="Lang F.B.F."/>
            <person name="Roger A.J."/>
            <person name="Ruiz-Trillo I."/>
            <person name="Lander E."/>
            <person name="Nusbaum C."/>
        </authorList>
    </citation>
    <scope>NUCLEOTIDE SEQUENCE [LARGE SCALE GENOMIC DNA]</scope>
    <source>
        <strain evidence="7 8">ATCC 50062</strain>
    </source>
</reference>
<keyword evidence="5 6" id="KW-0206">Cytoskeleton</keyword>
<keyword evidence="8" id="KW-1185">Reference proteome</keyword>
<evidence type="ECO:0000256" key="4">
    <source>
        <dbReference type="ARBA" id="ARBA00023203"/>
    </source>
</evidence>
<name>A0A0L0DQL6_THETB</name>
<accession>A0A0L0DQL6</accession>